<evidence type="ECO:0000256" key="1">
    <source>
        <dbReference type="ARBA" id="ARBA00004141"/>
    </source>
</evidence>
<dbReference type="InterPro" id="IPR004761">
    <property type="entry name" value="Spore_GerAB"/>
</dbReference>
<dbReference type="EMBL" id="WSEM01000039">
    <property type="protein sequence ID" value="MVQ39850.1"/>
    <property type="molecule type" value="Genomic_DNA"/>
</dbReference>
<protein>
    <submittedName>
        <fullName evidence="9">GerAB/ArcD/ProY family transporter</fullName>
    </submittedName>
</protein>
<keyword evidence="5 8" id="KW-0812">Transmembrane</keyword>
<keyword evidence="4" id="KW-0309">Germination</keyword>
<keyword evidence="6 8" id="KW-1133">Transmembrane helix</keyword>
<evidence type="ECO:0000256" key="4">
    <source>
        <dbReference type="ARBA" id="ARBA00022544"/>
    </source>
</evidence>
<comment type="caution">
    <text evidence="9">The sequence shown here is derived from an EMBL/GenBank/DDBJ whole genome shotgun (WGS) entry which is preliminary data.</text>
</comment>
<evidence type="ECO:0000256" key="2">
    <source>
        <dbReference type="ARBA" id="ARBA00007998"/>
    </source>
</evidence>
<evidence type="ECO:0000256" key="3">
    <source>
        <dbReference type="ARBA" id="ARBA00022448"/>
    </source>
</evidence>
<feature type="transmembrane region" description="Helical" evidence="8">
    <location>
        <begin position="36"/>
        <end position="60"/>
    </location>
</feature>
<proteinExistence type="inferred from homology"/>
<organism evidence="9 10">
    <name type="scientific">Paenibacillus anseongense</name>
    <dbReference type="NCBI Taxonomy" id="2682845"/>
    <lineage>
        <taxon>Bacteria</taxon>
        <taxon>Bacillati</taxon>
        <taxon>Bacillota</taxon>
        <taxon>Bacilli</taxon>
        <taxon>Bacillales</taxon>
        <taxon>Paenibacillaceae</taxon>
        <taxon>Paenibacillus</taxon>
    </lineage>
</organism>
<feature type="transmembrane region" description="Helical" evidence="8">
    <location>
        <begin position="304"/>
        <end position="323"/>
    </location>
</feature>
<evidence type="ECO:0000256" key="7">
    <source>
        <dbReference type="ARBA" id="ARBA00023136"/>
    </source>
</evidence>
<comment type="subcellular location">
    <subcellularLocation>
        <location evidence="1">Membrane</location>
        <topology evidence="1">Multi-pass membrane protein</topology>
    </subcellularLocation>
</comment>
<evidence type="ECO:0000256" key="5">
    <source>
        <dbReference type="ARBA" id="ARBA00022692"/>
    </source>
</evidence>
<reference evidence="9 10" key="1">
    <citation type="submission" date="2019-12" db="EMBL/GenBank/DDBJ databases">
        <authorList>
            <person name="Huq M.A."/>
        </authorList>
    </citation>
    <scope>NUCLEOTIDE SEQUENCE [LARGE SCALE GENOMIC DNA]</scope>
    <source>
        <strain evidence="9 10">MAH-34</strain>
    </source>
</reference>
<dbReference type="Proteomes" id="UP000467637">
    <property type="component" value="Unassembled WGS sequence"/>
</dbReference>
<keyword evidence="7 8" id="KW-0472">Membrane</keyword>
<evidence type="ECO:0000313" key="10">
    <source>
        <dbReference type="Proteomes" id="UP000467637"/>
    </source>
</evidence>
<sequence length="358" mass="40253">MNKNWALAPLFFAVHLSLIFFLYPDKMIGIAHFGHWAYISAGIALEFAFLWLLMSGLAAAPGSSLTGLFRNWGAWTARLLLFPLSVYWFMSLLVGFRIHAETLIIMFLPRTPEWAVLFVLVLLSLQASLISLRGLSRATVTLLILLMPILLFSLGACFLNADARYLMPLTPNLTFWHSQNFLNGLASHSCFLFIGMASAKWDFSARCVRRSLYVAMATLIPFYFLAVYIPLLIFSPGNANKFRYPLTAAFDTVNIDWLMLDRITMLYVVGSVTFIYIFGALLIRMNAELLRDLFLPVSKSVLSCLLAALAFSLALLVPNWHIAQNILKLDTPLRLYSEAIIPLLASVIGKLTARRRAQ</sequence>
<dbReference type="Pfam" id="PF03845">
    <property type="entry name" value="Spore_permease"/>
    <property type="match status" value="1"/>
</dbReference>
<feature type="transmembrane region" description="Helical" evidence="8">
    <location>
        <begin position="139"/>
        <end position="161"/>
    </location>
</feature>
<accession>A0ABW9UMU7</accession>
<gene>
    <name evidence="9" type="ORF">GON05_35225</name>
</gene>
<dbReference type="RefSeq" id="WP_157326165.1">
    <property type="nucleotide sequence ID" value="NZ_WSEM01000039.1"/>
</dbReference>
<feature type="transmembrane region" description="Helical" evidence="8">
    <location>
        <begin position="7"/>
        <end position="24"/>
    </location>
</feature>
<feature type="transmembrane region" description="Helical" evidence="8">
    <location>
        <begin position="264"/>
        <end position="283"/>
    </location>
</feature>
<keyword evidence="10" id="KW-1185">Reference proteome</keyword>
<feature type="transmembrane region" description="Helical" evidence="8">
    <location>
        <begin position="114"/>
        <end position="132"/>
    </location>
</feature>
<keyword evidence="3" id="KW-0813">Transport</keyword>
<feature type="transmembrane region" description="Helical" evidence="8">
    <location>
        <begin position="211"/>
        <end position="234"/>
    </location>
</feature>
<evidence type="ECO:0000256" key="8">
    <source>
        <dbReference type="SAM" id="Phobius"/>
    </source>
</evidence>
<evidence type="ECO:0000256" key="6">
    <source>
        <dbReference type="ARBA" id="ARBA00022989"/>
    </source>
</evidence>
<feature type="transmembrane region" description="Helical" evidence="8">
    <location>
        <begin position="181"/>
        <end position="199"/>
    </location>
</feature>
<dbReference type="PANTHER" id="PTHR34975:SF2">
    <property type="entry name" value="SPORE GERMINATION PROTEIN A2"/>
    <property type="match status" value="1"/>
</dbReference>
<comment type="similarity">
    <text evidence="2">Belongs to the amino acid-polyamine-organocation (APC) superfamily. Spore germination protein (SGP) (TC 2.A.3.9) family.</text>
</comment>
<dbReference type="PANTHER" id="PTHR34975">
    <property type="entry name" value="SPORE GERMINATION PROTEIN A2"/>
    <property type="match status" value="1"/>
</dbReference>
<feature type="transmembrane region" description="Helical" evidence="8">
    <location>
        <begin position="72"/>
        <end position="94"/>
    </location>
</feature>
<name>A0ABW9UMU7_9BACL</name>
<evidence type="ECO:0000313" key="9">
    <source>
        <dbReference type="EMBL" id="MVQ39850.1"/>
    </source>
</evidence>